<feature type="region of interest" description="Disordered" evidence="1">
    <location>
        <begin position="545"/>
        <end position="737"/>
    </location>
</feature>
<keyword evidence="3" id="KW-1185">Reference proteome</keyword>
<evidence type="ECO:0000313" key="2">
    <source>
        <dbReference type="EMBL" id="ELR14666.1"/>
    </source>
</evidence>
<proteinExistence type="predicted"/>
<feature type="compositionally biased region" description="Basic and acidic residues" evidence="1">
    <location>
        <begin position="545"/>
        <end position="562"/>
    </location>
</feature>
<sequence length="737" mass="80537">MEDDAPAVGVAGNEKVDISSTLSSSSASSSTRSRPTWGKVMRQTWARTSSRRLNSKSSTAPATAAGGPGGGLSKSAPEKDDEDEDKKRSKAKKERTKTTKKTRIRIDKAAEERRALTSDFSSSSSSSCASPSPSYISSSSSSYSRYGTFAQSASATLTAAGSARGPRGRFGYESLRAGRIAPLAASGPWYAPTLLVDEEVSWVIDERRLRKVSGGIVRKEEPSGKQRKAPCAVAGKDRDSVARRDRVAGGEKEKAKAESVEEEESEEAEPEAVGEDAAEEKGAFDLLCAYYPHSLASLTSLTTKKGKEKSERESDDESESESDRYKIVKAKGTGVEETKNVTIASEDDNEREGGKEKKNEASNGKRPRRKRRAVSAKRNDEGRLLRLRAKLCKSGDILLCMRRERSYDGDGDNDGSGDGGGASTPESSPELQGRDGRGRRADGEGQAQTDAAATLEAKTKKSSTPRKEEKESEAERAMEREMEELWKRASKPRRCSEPFAFPSRRSRGKARRADGDEAVGGDGGSGSRDRSNTISSFVLAFEERKDLSQLARERDQEKSERKSRWRAYSFITPRRNRNGSNAQPAALATPSSSSSSSALPQDSPAAAGVVQGRQRSSSLGAPRPNLNLIEQPLRQARSLSDDEGESGRLDDDDDIYGGGAANTFVDLDNRPRPHQQLLLHQQQLKAQRDRRRREREAAERKEEDERPHETTRDNGNKSEGSAKPSWRNLKLLFSSER</sequence>
<evidence type="ECO:0000313" key="3">
    <source>
        <dbReference type="Proteomes" id="UP000011083"/>
    </source>
</evidence>
<feature type="compositionally biased region" description="Basic residues" evidence="1">
    <location>
        <begin position="365"/>
        <end position="375"/>
    </location>
</feature>
<organism evidence="2 3">
    <name type="scientific">Acanthamoeba castellanii (strain ATCC 30010 / Neff)</name>
    <dbReference type="NCBI Taxonomy" id="1257118"/>
    <lineage>
        <taxon>Eukaryota</taxon>
        <taxon>Amoebozoa</taxon>
        <taxon>Discosea</taxon>
        <taxon>Longamoebia</taxon>
        <taxon>Centramoebida</taxon>
        <taxon>Acanthamoebidae</taxon>
        <taxon>Acanthamoeba</taxon>
    </lineage>
</organism>
<feature type="compositionally biased region" description="Basic and acidic residues" evidence="1">
    <location>
        <begin position="235"/>
        <end position="259"/>
    </location>
</feature>
<evidence type="ECO:0000256" key="1">
    <source>
        <dbReference type="SAM" id="MobiDB-lite"/>
    </source>
</evidence>
<dbReference type="GeneID" id="14915284"/>
<feature type="compositionally biased region" description="Basic residues" evidence="1">
    <location>
        <begin position="88"/>
        <end position="103"/>
    </location>
</feature>
<accession>L8GRB8</accession>
<dbReference type="VEuPathDB" id="AmoebaDB:ACA1_125080"/>
<feature type="compositionally biased region" description="Low complexity" evidence="1">
    <location>
        <begin position="582"/>
        <end position="607"/>
    </location>
</feature>
<feature type="compositionally biased region" description="Basic and acidic residues" evidence="1">
    <location>
        <begin position="465"/>
        <end position="487"/>
    </location>
</feature>
<dbReference type="Proteomes" id="UP000011083">
    <property type="component" value="Unassembled WGS sequence"/>
</dbReference>
<feature type="compositionally biased region" description="Basic and acidic residues" evidence="1">
    <location>
        <begin position="351"/>
        <end position="360"/>
    </location>
</feature>
<feature type="region of interest" description="Disordered" evidence="1">
    <location>
        <begin position="298"/>
        <end position="387"/>
    </location>
</feature>
<gene>
    <name evidence="2" type="ORF">ACA1_125080</name>
</gene>
<feature type="compositionally biased region" description="Basic and acidic residues" evidence="1">
    <location>
        <begin position="432"/>
        <end position="443"/>
    </location>
</feature>
<name>L8GRB8_ACACF</name>
<dbReference type="EMBL" id="KB008047">
    <property type="protein sequence ID" value="ELR14666.1"/>
    <property type="molecule type" value="Genomic_DNA"/>
</dbReference>
<feature type="compositionally biased region" description="Low complexity" evidence="1">
    <location>
        <begin position="674"/>
        <end position="684"/>
    </location>
</feature>
<dbReference type="AlphaFoldDB" id="L8GRB8"/>
<feature type="region of interest" description="Disordered" evidence="1">
    <location>
        <begin position="216"/>
        <end position="279"/>
    </location>
</feature>
<dbReference type="KEGG" id="acan:ACA1_125080"/>
<feature type="compositionally biased region" description="Low complexity" evidence="1">
    <location>
        <begin position="55"/>
        <end position="65"/>
    </location>
</feature>
<feature type="compositionally biased region" description="Acidic residues" evidence="1">
    <location>
        <begin position="260"/>
        <end position="278"/>
    </location>
</feature>
<feature type="region of interest" description="Disordered" evidence="1">
    <location>
        <begin position="1"/>
        <end position="143"/>
    </location>
</feature>
<feature type="compositionally biased region" description="Low complexity" evidence="1">
    <location>
        <begin position="19"/>
        <end position="34"/>
    </location>
</feature>
<protein>
    <submittedName>
        <fullName evidence="2">Uncharacterized protein</fullName>
    </submittedName>
</protein>
<reference evidence="2 3" key="1">
    <citation type="journal article" date="2013" name="Genome Biol.">
        <title>Genome of Acanthamoeba castellanii highlights extensive lateral gene transfer and early evolution of tyrosine kinase signaling.</title>
        <authorList>
            <person name="Clarke M."/>
            <person name="Lohan A.J."/>
            <person name="Liu B."/>
            <person name="Lagkouvardos I."/>
            <person name="Roy S."/>
            <person name="Zafar N."/>
            <person name="Bertelli C."/>
            <person name="Schilde C."/>
            <person name="Kianianmomeni A."/>
            <person name="Burglin T.R."/>
            <person name="Frech C."/>
            <person name="Turcotte B."/>
            <person name="Kopec K.O."/>
            <person name="Synnott J.M."/>
            <person name="Choo C."/>
            <person name="Paponov I."/>
            <person name="Finkler A."/>
            <person name="Soon Heng Tan C."/>
            <person name="Hutchins A.P."/>
            <person name="Weinmeier T."/>
            <person name="Rattei T."/>
            <person name="Chu J.S."/>
            <person name="Gimenez G."/>
            <person name="Irimia M."/>
            <person name="Rigden D.J."/>
            <person name="Fitzpatrick D.A."/>
            <person name="Lorenzo-Morales J."/>
            <person name="Bateman A."/>
            <person name="Chiu C.H."/>
            <person name="Tang P."/>
            <person name="Hegemann P."/>
            <person name="Fromm H."/>
            <person name="Raoult D."/>
            <person name="Greub G."/>
            <person name="Miranda-Saavedra D."/>
            <person name="Chen N."/>
            <person name="Nash P."/>
            <person name="Ginger M.L."/>
            <person name="Horn M."/>
            <person name="Schaap P."/>
            <person name="Caler L."/>
            <person name="Loftus B."/>
        </authorList>
    </citation>
    <scope>NUCLEOTIDE SEQUENCE [LARGE SCALE GENOMIC DNA]</scope>
    <source>
        <strain evidence="2 3">Neff</strain>
    </source>
</reference>
<feature type="compositionally biased region" description="Basic and acidic residues" evidence="1">
    <location>
        <begin position="694"/>
        <end position="716"/>
    </location>
</feature>
<feature type="region of interest" description="Disordered" evidence="1">
    <location>
        <begin position="405"/>
        <end position="532"/>
    </location>
</feature>
<dbReference type="RefSeq" id="XP_004336679.1">
    <property type="nucleotide sequence ID" value="XM_004336631.1"/>
</dbReference>
<feature type="compositionally biased region" description="Basic and acidic residues" evidence="1">
    <location>
        <begin position="104"/>
        <end position="116"/>
    </location>
</feature>
<feature type="compositionally biased region" description="Low complexity" evidence="1">
    <location>
        <begin position="121"/>
        <end position="143"/>
    </location>
</feature>